<dbReference type="Proteomes" id="UP000698173">
    <property type="component" value="Unassembled WGS sequence"/>
</dbReference>
<dbReference type="EMBL" id="DYWT01000091">
    <property type="protein sequence ID" value="HJF31184.1"/>
    <property type="molecule type" value="Genomic_DNA"/>
</dbReference>
<feature type="region of interest" description="Disordered" evidence="1">
    <location>
        <begin position="1"/>
        <end position="29"/>
    </location>
</feature>
<comment type="caution">
    <text evidence="2">The sequence shown here is derived from an EMBL/GenBank/DDBJ whole genome shotgun (WGS) entry which is preliminary data.</text>
</comment>
<protein>
    <submittedName>
        <fullName evidence="2">DNA/RNA non-specific endonuclease</fullName>
    </submittedName>
</protein>
<proteinExistence type="predicted"/>
<keyword evidence="2" id="KW-0540">Nuclease</keyword>
<accession>A0A921KDR5</accession>
<evidence type="ECO:0000313" key="3">
    <source>
        <dbReference type="Proteomes" id="UP000698173"/>
    </source>
</evidence>
<sequence length="46" mass="5489">MENQRAKARDNKKQVKVKYEGDSPRPSEFNIQYEIDGKYSERDILN</sequence>
<reference evidence="2" key="1">
    <citation type="journal article" date="2021" name="PeerJ">
        <title>Extensive microbial diversity within the chicken gut microbiome revealed by metagenomics and culture.</title>
        <authorList>
            <person name="Gilroy R."/>
            <person name="Ravi A."/>
            <person name="Getino M."/>
            <person name="Pursley I."/>
            <person name="Horton D.L."/>
            <person name="Alikhan N.F."/>
            <person name="Baker D."/>
            <person name="Gharbi K."/>
            <person name="Hall N."/>
            <person name="Watson M."/>
            <person name="Adriaenssens E.M."/>
            <person name="Foster-Nyarko E."/>
            <person name="Jarju S."/>
            <person name="Secka A."/>
            <person name="Antonio M."/>
            <person name="Oren A."/>
            <person name="Chaudhuri R.R."/>
            <person name="La Ragione R."/>
            <person name="Hildebrand F."/>
            <person name="Pallen M.J."/>
        </authorList>
    </citation>
    <scope>NUCLEOTIDE SEQUENCE</scope>
    <source>
        <strain evidence="2">CHK171-7178</strain>
    </source>
</reference>
<dbReference type="GO" id="GO:0004519">
    <property type="term" value="F:endonuclease activity"/>
    <property type="evidence" value="ECO:0007669"/>
    <property type="project" value="UniProtKB-KW"/>
</dbReference>
<evidence type="ECO:0000256" key="1">
    <source>
        <dbReference type="SAM" id="MobiDB-lite"/>
    </source>
</evidence>
<reference evidence="2" key="2">
    <citation type="submission" date="2021-09" db="EMBL/GenBank/DDBJ databases">
        <authorList>
            <person name="Gilroy R."/>
        </authorList>
    </citation>
    <scope>NUCLEOTIDE SEQUENCE</scope>
    <source>
        <strain evidence="2">CHK171-7178</strain>
    </source>
</reference>
<name>A0A921KDR5_SPOPS</name>
<dbReference type="AlphaFoldDB" id="A0A921KDR5"/>
<gene>
    <name evidence="2" type="ORF">K8V56_05315</name>
</gene>
<keyword evidence="2" id="KW-0378">Hydrolase</keyword>
<evidence type="ECO:0000313" key="2">
    <source>
        <dbReference type="EMBL" id="HJF31184.1"/>
    </source>
</evidence>
<organism evidence="2 3">
    <name type="scientific">Sporosarcina psychrophila</name>
    <name type="common">Bacillus psychrophilus</name>
    <dbReference type="NCBI Taxonomy" id="1476"/>
    <lineage>
        <taxon>Bacteria</taxon>
        <taxon>Bacillati</taxon>
        <taxon>Bacillota</taxon>
        <taxon>Bacilli</taxon>
        <taxon>Bacillales</taxon>
        <taxon>Caryophanaceae</taxon>
        <taxon>Sporosarcina</taxon>
    </lineage>
</organism>
<keyword evidence="2" id="KW-0255">Endonuclease</keyword>
<feature type="compositionally biased region" description="Basic and acidic residues" evidence="1">
    <location>
        <begin position="1"/>
        <end position="25"/>
    </location>
</feature>